<feature type="domain" description="Ketosynthase family 3 (KS3)" evidence="13">
    <location>
        <begin position="29"/>
        <end position="461"/>
    </location>
</feature>
<evidence type="ECO:0000256" key="5">
    <source>
        <dbReference type="ARBA" id="ARBA00022553"/>
    </source>
</evidence>
<evidence type="ECO:0000256" key="9">
    <source>
        <dbReference type="ARBA" id="ARBA00054155"/>
    </source>
</evidence>
<feature type="compositionally biased region" description="Low complexity" evidence="11">
    <location>
        <begin position="3713"/>
        <end position="3729"/>
    </location>
</feature>
<dbReference type="Gene3D" id="1.10.1200.10">
    <property type="entry name" value="ACP-like"/>
    <property type="match status" value="4"/>
</dbReference>
<evidence type="ECO:0000259" key="14">
    <source>
        <dbReference type="PROSITE" id="PS52019"/>
    </source>
</evidence>
<dbReference type="Gene3D" id="3.10.129.120">
    <property type="match status" value="1"/>
</dbReference>
<dbReference type="Gene3D" id="3.40.50.720">
    <property type="entry name" value="NAD(P)-binding Rossmann-like Domain"/>
    <property type="match status" value="3"/>
</dbReference>
<dbReference type="Pfam" id="PF00109">
    <property type="entry name" value="ketoacyl-synt"/>
    <property type="match status" value="4"/>
</dbReference>
<dbReference type="GO" id="GO:0071770">
    <property type="term" value="P:DIM/DIP cell wall layer assembly"/>
    <property type="evidence" value="ECO:0007669"/>
    <property type="project" value="TreeGrafter"/>
</dbReference>
<feature type="active site" description="Proton acceptor; for dehydratase activity" evidence="10">
    <location>
        <position position="1796"/>
    </location>
</feature>
<dbReference type="Pfam" id="PF08242">
    <property type="entry name" value="Methyltransf_12"/>
    <property type="match status" value="1"/>
</dbReference>
<dbReference type="SMART" id="SM00826">
    <property type="entry name" value="PKS_DH"/>
    <property type="match status" value="2"/>
</dbReference>
<dbReference type="InterPro" id="IPR042104">
    <property type="entry name" value="PKS_dehydratase_sf"/>
</dbReference>
<feature type="domain" description="Carrier" evidence="12">
    <location>
        <begin position="1183"/>
        <end position="1257"/>
    </location>
</feature>
<dbReference type="InterPro" id="IPR049900">
    <property type="entry name" value="PKS_mFAS_DH"/>
</dbReference>
<dbReference type="InterPro" id="IPR020841">
    <property type="entry name" value="PKS_Beta-ketoAc_synthase_dom"/>
</dbReference>
<dbReference type="GO" id="GO:0004312">
    <property type="term" value="F:fatty acid synthase activity"/>
    <property type="evidence" value="ECO:0007669"/>
    <property type="project" value="TreeGrafter"/>
</dbReference>
<feature type="region of interest" description="Disordered" evidence="11">
    <location>
        <begin position="5841"/>
        <end position="5868"/>
    </location>
</feature>
<feature type="compositionally biased region" description="Basic and acidic residues" evidence="11">
    <location>
        <begin position="5435"/>
        <end position="5445"/>
    </location>
</feature>
<feature type="domain" description="Carrier" evidence="12">
    <location>
        <begin position="2108"/>
        <end position="2185"/>
    </location>
</feature>
<feature type="region of interest" description="Disordered" evidence="11">
    <location>
        <begin position="4637"/>
        <end position="4664"/>
    </location>
</feature>
<keyword evidence="3" id="KW-0596">Phosphopantetheine</keyword>
<evidence type="ECO:0000256" key="1">
    <source>
        <dbReference type="ARBA" id="ARBA00004496"/>
    </source>
</evidence>
<dbReference type="SUPFAM" id="SSF53335">
    <property type="entry name" value="S-adenosyl-L-methionine-dependent methyltransferases"/>
    <property type="match status" value="1"/>
</dbReference>
<dbReference type="Pfam" id="PF21394">
    <property type="entry name" value="Beta-ketacyl_N"/>
    <property type="match status" value="1"/>
</dbReference>
<evidence type="ECO:0000313" key="15">
    <source>
        <dbReference type="EMBL" id="CAN94296.1"/>
    </source>
</evidence>
<organism evidence="15 16">
    <name type="scientific">Sorangium cellulosum (strain So ce56)</name>
    <name type="common">Polyangium cellulosum (strain So ce56)</name>
    <dbReference type="NCBI Taxonomy" id="448385"/>
    <lineage>
        <taxon>Bacteria</taxon>
        <taxon>Pseudomonadati</taxon>
        <taxon>Myxococcota</taxon>
        <taxon>Polyangia</taxon>
        <taxon>Polyangiales</taxon>
        <taxon>Polyangiaceae</taxon>
        <taxon>Sorangium</taxon>
    </lineage>
</organism>
<comment type="subcellular location">
    <subcellularLocation>
        <location evidence="1">Cytoplasm</location>
    </subcellularLocation>
</comment>
<dbReference type="eggNOG" id="COG3321">
    <property type="taxonomic scope" value="Bacteria"/>
</dbReference>
<dbReference type="SMART" id="SM00822">
    <property type="entry name" value="PKS_KR"/>
    <property type="match status" value="3"/>
</dbReference>
<dbReference type="SMART" id="SM00824">
    <property type="entry name" value="PKS_TE"/>
    <property type="match status" value="1"/>
</dbReference>
<dbReference type="CDD" id="cd00833">
    <property type="entry name" value="PKS"/>
    <property type="match status" value="4"/>
</dbReference>
<evidence type="ECO:0000256" key="3">
    <source>
        <dbReference type="ARBA" id="ARBA00022450"/>
    </source>
</evidence>
<feature type="region of interest" description="N-terminal hotdog fold" evidence="10">
    <location>
        <begin position="1764"/>
        <end position="1893"/>
    </location>
</feature>
<evidence type="ECO:0000256" key="11">
    <source>
        <dbReference type="SAM" id="MobiDB-lite"/>
    </source>
</evidence>
<feature type="region of interest" description="Disordered" evidence="11">
    <location>
        <begin position="5425"/>
        <end position="5455"/>
    </location>
</feature>
<dbReference type="InterPro" id="IPR020806">
    <property type="entry name" value="PKS_PP-bd"/>
</dbReference>
<feature type="domain" description="Ketosynthase family 3 (KS3)" evidence="13">
    <location>
        <begin position="2717"/>
        <end position="3146"/>
    </location>
</feature>
<dbReference type="GO" id="GO:0006633">
    <property type="term" value="P:fatty acid biosynthetic process"/>
    <property type="evidence" value="ECO:0007669"/>
    <property type="project" value="InterPro"/>
</dbReference>
<dbReference type="OrthoDB" id="9778690at2"/>
<dbReference type="SUPFAM" id="SSF53901">
    <property type="entry name" value="Thiolase-like"/>
    <property type="match status" value="4"/>
</dbReference>
<dbReference type="Pfam" id="PF22336">
    <property type="entry name" value="RhiE-like_linker"/>
    <property type="match status" value="3"/>
</dbReference>
<dbReference type="PROSITE" id="PS50075">
    <property type="entry name" value="CARRIER"/>
    <property type="match status" value="4"/>
</dbReference>
<dbReference type="Pfam" id="PF21089">
    <property type="entry name" value="PKS_DH_N"/>
    <property type="match status" value="2"/>
</dbReference>
<dbReference type="GO" id="GO:0004315">
    <property type="term" value="F:3-oxoacyl-[acyl-carrier-protein] synthase activity"/>
    <property type="evidence" value="ECO:0007669"/>
    <property type="project" value="InterPro"/>
</dbReference>
<dbReference type="FunFam" id="3.40.47.10:FF:000019">
    <property type="entry name" value="Polyketide synthase type I"/>
    <property type="match status" value="2"/>
</dbReference>
<dbReference type="PROSITE" id="PS52004">
    <property type="entry name" value="KS3_2"/>
    <property type="match status" value="4"/>
</dbReference>
<keyword evidence="7" id="KW-0677">Repeat</keyword>
<dbReference type="KEGG" id="scl:sce4133"/>
<keyword evidence="6" id="KW-0808">Transferase</keyword>
<keyword evidence="16" id="KW-1185">Reference proteome</keyword>
<dbReference type="Pfam" id="PF14765">
    <property type="entry name" value="PS-DH"/>
    <property type="match status" value="2"/>
</dbReference>
<dbReference type="Pfam" id="PF00975">
    <property type="entry name" value="Thioesterase"/>
    <property type="match status" value="1"/>
</dbReference>
<feature type="domain" description="PKS/mFAS DH" evidence="14">
    <location>
        <begin position="1764"/>
        <end position="2055"/>
    </location>
</feature>
<dbReference type="Pfam" id="PF16197">
    <property type="entry name" value="KAsynt_C_assoc"/>
    <property type="match status" value="1"/>
</dbReference>
<dbReference type="InterPro" id="IPR049551">
    <property type="entry name" value="PKS_DH_C"/>
</dbReference>
<evidence type="ECO:0000259" key="12">
    <source>
        <dbReference type="PROSITE" id="PS50075"/>
    </source>
</evidence>
<feature type="active site" description="Proton donor; for dehydratase activity" evidence="10">
    <location>
        <position position="1968"/>
    </location>
</feature>
<dbReference type="STRING" id="448385.sce4133"/>
<dbReference type="CDD" id="cd08953">
    <property type="entry name" value="KR_2_SDR_x"/>
    <property type="match status" value="3"/>
</dbReference>
<dbReference type="PROSITE" id="PS00606">
    <property type="entry name" value="KS3_1"/>
    <property type="match status" value="3"/>
</dbReference>
<dbReference type="SUPFAM" id="SSF53474">
    <property type="entry name" value="alpha/beta-Hydrolases"/>
    <property type="match status" value="1"/>
</dbReference>
<dbReference type="Gene3D" id="1.10.1240.100">
    <property type="match status" value="2"/>
</dbReference>
<dbReference type="InterPro" id="IPR020802">
    <property type="entry name" value="TesA-like"/>
</dbReference>
<dbReference type="SUPFAM" id="SSF47336">
    <property type="entry name" value="ACP-like"/>
    <property type="match status" value="5"/>
</dbReference>
<dbReference type="Gene3D" id="3.40.50.150">
    <property type="entry name" value="Vaccinia Virus protein VP39"/>
    <property type="match status" value="1"/>
</dbReference>
<dbReference type="GO" id="GO:0031177">
    <property type="term" value="F:phosphopantetheine binding"/>
    <property type="evidence" value="ECO:0007669"/>
    <property type="project" value="InterPro"/>
</dbReference>
<dbReference type="Pfam" id="PF00550">
    <property type="entry name" value="PP-binding"/>
    <property type="match status" value="5"/>
</dbReference>
<feature type="compositionally biased region" description="Low complexity" evidence="11">
    <location>
        <begin position="4637"/>
        <end position="4652"/>
    </location>
</feature>
<accession>A9EW83</accession>
<dbReference type="InterPro" id="IPR054514">
    <property type="entry name" value="RhiE-like_linker"/>
</dbReference>
<feature type="domain" description="Carrier" evidence="12">
    <location>
        <begin position="4690"/>
        <end position="4763"/>
    </location>
</feature>
<feature type="region of interest" description="Disordered" evidence="11">
    <location>
        <begin position="3702"/>
        <end position="3732"/>
    </location>
</feature>
<dbReference type="EMBL" id="AM746676">
    <property type="protein sequence ID" value="CAN94296.1"/>
    <property type="molecule type" value="Genomic_DNA"/>
</dbReference>
<feature type="domain" description="PKS/mFAS DH" evidence="14">
    <location>
        <begin position="3433"/>
        <end position="3712"/>
    </location>
</feature>
<comment type="pathway">
    <text evidence="2">Antibiotic biosynthesis.</text>
</comment>
<dbReference type="InterPro" id="IPR049490">
    <property type="entry name" value="C883_1060-like_KR_N"/>
</dbReference>
<dbReference type="InterPro" id="IPR029063">
    <property type="entry name" value="SAM-dependent_MTases_sf"/>
</dbReference>
<dbReference type="InterPro" id="IPR036736">
    <property type="entry name" value="ACP-like_sf"/>
</dbReference>
<evidence type="ECO:0000256" key="2">
    <source>
        <dbReference type="ARBA" id="ARBA00004792"/>
    </source>
</evidence>
<dbReference type="Gene3D" id="3.40.47.10">
    <property type="match status" value="4"/>
</dbReference>
<sequence length="5868" mass="627335">MAMTLRSQDLMMDAKRESLVRLLHQKKANRDIAVIGLSGRYPRSPTLEVFWDNLRHGRSCIDEIPRDRWRWEDHYDPDPGVGGKHYTRWGGFIEDVDKFDPLFFRVTAKDAENMDPQERLFLETSWACLEDGGYTTESLARHAFKVGVFVGVMNCNYEWLSAASCARGRMTGAQSAYWSIANRVSFFLNLQGPSLAVDTACSASMTAIHLACESLRRGECEAAVAGGVNLILHPMHYLRLTHMRMLSPDEKCKSFGAGANGFVDGEGVGAVLLKPLVRALTDGDRIYGVIKGSSINAGGRTNGYTVPNPNAQADLILAALASTGIDPRTIGYVEAHGTGTSLGDPIEIAGLTSAYRRYTDGNGYCAIGSVKSNIGHLEAAAGIAGLTKVLLQLQNKQLVPSLHSERLNEKIGFADSPFYVQRELSPWPEGTSLGAGDPPLRRAGVSSFGAGGANAHVLVEEFVDPRPRDERRDGAPVVVVLSARSRDRLEAHAGNLKAFLERRGDEAGEAPALSDIAHTLQVGREPMEERLAFVAASRRELVDKLDRFARRGTDGLFQGRAGKAPARALPDGAGSGGAGAGRLEEIARHWAEGGDVPWRQLAVSPAGRLISLPSYPFARESYWLPGGPGVAGEFLKPALAPAPAHPVAEVAPTDGRGPVLDTAAGRRATFLYKRWREQARPSSSLPEVAGSVVVLADAATHPVAERLFRGDRSLQKIVLRTDAPGSGAGAWFRPDSAGQGAEAAERLLGAHPDLAGLIDLSDLSDLDPALDLDGGASAGKMAFLQRLLVAKRTAFRVLHFTSGLVAFRADRGSLSGASFAGLVRALGAEYRGVVARTVDVDRAAARADVLPSLVESEWSLPPEEGEACYRGGVRHQPYLSERGADGGAGAAPSPAGAWSPDKVWVVTGGTRGIGAEVARHLVERGVKRLVVMGLRPLSDGGRATGPSAGSDAERRIQALEQRGASVRTYTGPLTDRPRLERFFGQVRAEWGPIGGVIHCAGLADHERPAFIDKSAASIARVLEPKVAGLAVLHEIFERDGLERFVLFSSVSALVPALAVGAADYAAANAFMDGFAAHQHALGRHVYRSLAWPAWGETGMGDPRSPRLSRLGLAPLTTAEGLALLDAALAREAEPTGMPCVLVEGTIPMERWLRVDAAAEQPVPAAAEQPAAAGGAQRPERVDAALLAFLRGIVSQATGIAEVRLDPETSFTDFGIDSILLLDLVKKAERHIGASLDPSVFLEHPTLARLSAYLGERYPGAAQPASAAVSAPAAEPASQPVSAPSARDVVPFVESAHRFSTSGTAVPRPAIAVIGVACHFPQSPDKETFWRNLESGADLISEVPPSRWDSERYYDATRSPGRTISKWGGFIDGIELFDPEYFRMTPESAPFVDPLIRKALEVGVTCLRDAGYEQRELAGQQVGVFMGARTANFTDKITMPAKNGIPGVAQNFVAALLAHFLDLKGPNLVVDTACSSSLVGIHLACQSLLCGESTMALAGGVDILLDEKPFVSLSEAGALSPDGRCHVFDERANGFVPGEGCGAVLLKALDRALADGDRIYAVIEGSAVNNDGRTMGVTTPNPDAQGQVIEQALARAGAGADTVSYVEAHGTGTMIGDPIELRALTRVFRKSSQDRGFCAVGSVKSNMGHLLSAAGIASFIKVVLSLWHRRIPPTLHCSAPNPRFEFASSPFYPNTALQDWLPRSGVRRAGISSFGFGGTNAHVIVGELPAGTATRERRQPLAAPAFDRRRFWPDGGADDRAARERPLLALRRVDLGGDDRIRFETSMNNDDYIVRDHRVHGVRIMPGVTFLDLIYRAAESAGLQRDGLELRHILFKNALATGAAFDRQIRVDLERRGGFWRATAASRKARDGRALADEWEDNFECEIHRAEADAPPPLDIDRLRRQAAQSLDVDDAYAVARAMEIQHFEFMKGRGRIHRGDGFVLAELHLGELASRHRRDFHVHPAFLDCSTLVPAKLDPSAPSATKPCIPIYLEAFRAFRGSGERCHVLFRGQDARRPASEDIFHIDIDLFDEAGNPLAWFRNLSIKRIRSQASLTRLDLADGAAAAATGTVAPRVAPSPAPAPAAGRVADAAAPRESAAAPAARPALSRALVERELIDMVASASGRPADEISLEDGFYDQGLESTNLLQMVRDLERRLGKRLYPTLLFEYKSVRELTDHLLEHHAGAWVSALSSDTTGKPEPAPGPDPAAHAPAQLLAFAPTWEDAPLSPGARAGAPARILLVSDDEALARALASRGQAVTQVSLGAAFRALGADRYEIRAASAEDCQLLLDALAARGDVPGHILHGCRPAGSLEDGLARGLHTVLPLTQALLARGPAGRITLLHAHLDRGGRPAAWDAAFGGFARSVRLESPRAVYKSIGLPEDLASAADLLLAELIEAPDDVEVRYHGGKRQVRRLREIELPGDAPAGLPLRQGGVHLITGGMGGIGWRFAEHLVDRARARLVLCGRSPLDADKQRRHDALRARGAEVLYVVADVSRREDVARVIELARARFGELHGVIHAAGVLRDALIPRKTREHVDAVLGPKVHGGAHLDALTRSEPLDLFVAFSSSAGITGNAGQCDYAFANRFLDQLVEGRAASGAHGRSLSVAWPLWAEGGMRVDAATEQALWQATGMKALSTAAGIAAFERGLRARTAVMMVAEGSAERLRAFLAPGQPPAPHRGAPETWTDAGHAGPARPENGLSARLPAAVAAPADDIAVIGVSGRYPMADDLDAFWENLAAGRDCITEVPADRFPVDAYYDPEVGKLGKTYTRWGGFLSDVDRFDPLVFNIAPREAELMDPQERLFLETAWATLENAGYARGALAKRRVGVFAGVMWGQYQLLGAERAGRSTVLPASIFASIANRVSYCFDWRGPSLAVDTMCSSSLTAIHLACESIRRGECEMALAGGVNVTVHPMKYLYLSQGRMVSTDGRCRGFGQGGDGYVPGEGVGAVLLKPLSRALEDGDHIHAVIKGTAINHGGRSSGYTVPNPEAHGALIRDALSAAGFEPESVSYVEAHGTGTSLGDPIEMTGLAAAFPGLPARSRALGTVKSNIGHLEAAAGIAALTKVLLQLEHRQLAPSLHADPPNPNIDFDASPFHVQRELAAWQPPEVPGQQGRARYPRRAGISSFGAGGNNVHVLLEEHAPEADGPGEPAPRAQLVILSARKPAQLAELAGRLLDFVRRPAGDSAAGNGAAQGGAAAERAIEDALIEILTEPLGVRAADVDPELELEELGVDPPALVRVGQQIRERFHRDLDPDVLSRSSVRGLARSLAERSEGAAVRGSAVVRGAVRGRLTDLAYTLQVGREPMAERLALVVSTAAELEEKLAAFCRDPGAASGVFRGRAAGRHGPARSGVEQESLPALAEGGRLDRIAALWVAGADIDWKALFPERKARRVPLPTYPFARERYWLADLDPAELAREKEPAREHPLLARLDGASSLGQGLTFRGGLGADAPLLTDHRVASRAILPGVAHLEMAFAAARHIWGAQRVALAKVYWVRPAALEGARLDLRLAVREEDGAAMFEVLGGDPAAPVLHAKGKLVLDGASSDAEEGEMVEAIESIQTRCRDRVEGEALYARYRQMGMDYGPHCRAVEQVWVGDGEALAALALPASAAAELDRYHLHPVLMDSALHAALALVSGEGQSSSPVMPFSVERVELLRPPGARMFAHLRGDGAQTFQMTLLDASGRVSARVHGLASRPLPRPTQPLPRATQPLPRATQTLPHPTQPLPRPARPFYFLPAWQSAPLPPPQGRRVDVQRGASAGPATIIVHHPSAAALKDALVQAHGGARVIEIELGMAARPRGDGRWTVNVEDTASFEPCLRSVSQLDTVYFLGEARGGVAADLAASRRSAAHGVSALFRFYKALSLHPAFREPFSLKTVGVQAIPLHRDDAVSPLGAALYGLTKVIAKEHPSIRVCCLDIDGAPLREGASPGELQDVAQAILAEPCSARAQEVLIRAGARYTRRLVPLDLPASEPPFRERGVYLIIGGSGRIGLAFARHLATRVRARVALVGRRELDDAMRRELAAIEALGGEALYLRADVADLESMRRTVGEVRARFGAIHGVVHSALVLHQRSLAELDEATFARELSPKIDGSGIVDALFAGEPLDFMVFFSSASAFQVNAKQAGYAAGSVFTDAAAHHLARQRPYPVKTINWGYWRSVGDVSPELVQRLEMAGVEPIGDEDGMAAIEAILASRQIQVAAIKASAAVLAHVGVDSTRRLLEQAEPAPSVLEAIARRGLQPPLDAGAIERCRAAIEALGASARRALAEMFRWMGVFLAIGERWTEPALRARLGVVSAHERLFHALLRMLCEGGYLERAGDDYVVRALAEPVAPVSGGGAALAARHPEAAPSIELVWDRLAEYPAVLTGRKQATEVLFPRGSMDRVERIYQGNAVTDFHNRLVAEVVVAYVEERLAREPGPAIHIVEVGAGTGGTSALVLDALARLGARVHYAYTDCSSHLVRHGEKVFAPAYPFARFAALDIEAEPGPQGFEPGSVDIVLATNVLHATRRIEHTLGRVRALLRANGLLVLNEATRTQDFATLTFGLTEGWWLFEDAPLRLPSSPLLSTARWSDLLGVSGFRGIQRHGLPGVAVEDMAQCVFVAESDGLVTVAGDQGAAARGDRAAANGAEARAPAANGAAARAPAARRDVTPAADAAPPPVRLAALAAVAPAPERSARELQERCEEYVKGVIARVLKIAGSELDRDAGFDAYGVDSLLAMELADAFAKDLGDMPSTLVFERRTVAEVATYLLESHEEALRRTLGLAPRASAAAVAEVDGDVGAEVAAGRSEDIAPVSSQRRRESAPDLVRPGAASGGEFAIIGIGGRYPEAADVREFWENLKAGRSCIGEVPPHRWDGDAYYRPDGGGASRSKWGGFLEDVDRFDPLLFNISPLEAERLDPQLRLFLQTAWETFEDAGYPRRRLRVVQQGATSGVGVFVGSMYQHYPFVAPDGATAAQLSSFPGSAIANRVSHYFDLKGPSMLVDTACSSSLTAIYMACESLARGECAMALAGGVNLSLHPQKYVIFSQMGLLGSKERSSSLGEGDGITVGEGVGALLLKPLALALRDGDRVYAVIKGGFVNHGGRTHGATVPNPSAQADLIVEAFRRAGVRPDAVSYIEVAANGSPLGDSIEIAGLKQAFRRFTVERGFCALGSVKSSIGHLEAASGVSQVTKVAYQLHHRTLVPTLNSEPLNPNIRLDDSPFYVQRERAPWRPAVEGEPLRAAVASFGAGGANAYLILESFAGAEVAPRPDPRQPCVVVLSGRDEDRLKAYAERIGSFLEASPETPLDAVAYTLQIGREPLGARLALIATDAASAAAKLRAFARGEEGIDDLARGDVGTTPAASRLLLDGREGEAYLRIVIEERKLRKLAQLWVSGVDVDWPLLYPEGTPPLMYLPAYPFEQRACWIGQGEAPFWSQPSQQTRRGNGEAEEHAEPPPRLNGTNGAHADRLVEDLGALVAQSLKLPPYALSPDRELSLYGVDSITGAMLAGRVKSVFGVDVPVPASGGASTLRQWAEQLRQRGGKRSLPDVMPLEPELIPMNPAGTRPASFWCHGALGFGQIFRPLSAALGEDYPVYALQARGVDGTRLPFHRLEDMLTHYVACIRSVQPRGPYCIGGYSSGGILALELARELHRQGETVARVILLDTYPSTPEVQRWFAGFMDDDYLHVAVAAMLFAPGRADGLVSVEELQGTPPEVRLGHLASLLAERLGAGWSRDEIYILLQGAVNVARYTGQALHGYEPSRYNASDVLYFRAAAGFVDPGRAGSGLTRGVGPDAPDHVAPWRDIVASRLDVVSVPADHFSLLSGPGLAVIKEHLVRLFEPLRILEGAARPGPSSPAQIVPRTEQDLPAIIEQEGG</sequence>
<dbReference type="InterPro" id="IPR018201">
    <property type="entry name" value="Ketoacyl_synth_AS"/>
</dbReference>
<feature type="active site" description="Proton donor; for dehydratase activity" evidence="10">
    <location>
        <position position="3633"/>
    </location>
</feature>
<dbReference type="PROSITE" id="PS00012">
    <property type="entry name" value="PHOSPHOPANTETHEINE"/>
    <property type="match status" value="3"/>
</dbReference>
<evidence type="ECO:0000256" key="6">
    <source>
        <dbReference type="ARBA" id="ARBA00022679"/>
    </source>
</evidence>
<dbReference type="InterPro" id="IPR057326">
    <property type="entry name" value="KR_dom"/>
</dbReference>
<dbReference type="InterPro" id="IPR016039">
    <property type="entry name" value="Thiolase-like"/>
</dbReference>
<dbReference type="InterPro" id="IPR014030">
    <property type="entry name" value="Ketoacyl_synth_N"/>
</dbReference>
<comment type="function">
    <text evidence="9">Involved in production of the polyketide antibiotic thailandamide.</text>
</comment>
<dbReference type="Proteomes" id="UP000002139">
    <property type="component" value="Chromosome"/>
</dbReference>
<keyword evidence="5" id="KW-0597">Phosphoprotein</keyword>
<evidence type="ECO:0000313" key="16">
    <source>
        <dbReference type="Proteomes" id="UP000002139"/>
    </source>
</evidence>
<evidence type="ECO:0000256" key="7">
    <source>
        <dbReference type="ARBA" id="ARBA00022737"/>
    </source>
</evidence>
<feature type="region of interest" description="C-terminal hotdog fold" evidence="10">
    <location>
        <begin position="1907"/>
        <end position="2055"/>
    </location>
</feature>
<dbReference type="GO" id="GO:0005886">
    <property type="term" value="C:plasma membrane"/>
    <property type="evidence" value="ECO:0007669"/>
    <property type="project" value="TreeGrafter"/>
</dbReference>
<dbReference type="Gene3D" id="3.40.50.1820">
    <property type="entry name" value="alpha/beta hydrolase"/>
    <property type="match status" value="1"/>
</dbReference>
<feature type="region of interest" description="C-terminal hotdog fold" evidence="10">
    <location>
        <begin position="3572"/>
        <end position="3712"/>
    </location>
</feature>
<dbReference type="GO" id="GO:0005737">
    <property type="term" value="C:cytoplasm"/>
    <property type="evidence" value="ECO:0007669"/>
    <property type="project" value="UniProtKB-SubCell"/>
</dbReference>
<feature type="active site" description="Proton acceptor; for dehydratase activity" evidence="10">
    <location>
        <position position="3465"/>
    </location>
</feature>
<evidence type="ECO:0000256" key="4">
    <source>
        <dbReference type="ARBA" id="ARBA00022490"/>
    </source>
</evidence>
<proteinExistence type="predicted"/>
<dbReference type="InterPro" id="IPR009081">
    <property type="entry name" value="PP-bd_ACP"/>
</dbReference>
<dbReference type="InterPro" id="IPR049552">
    <property type="entry name" value="PKS_DH_N"/>
</dbReference>
<dbReference type="ESTHER" id="sorce-q2n3s7">
    <property type="family name" value="Thioesterase"/>
</dbReference>
<feature type="region of interest" description="N-terminal hotdog fold" evidence="10">
    <location>
        <begin position="3433"/>
        <end position="3553"/>
    </location>
</feature>
<dbReference type="InterPro" id="IPR006162">
    <property type="entry name" value="Ppantetheine_attach_site"/>
</dbReference>
<dbReference type="InterPro" id="IPR036291">
    <property type="entry name" value="NAD(P)-bd_dom_sf"/>
</dbReference>
<dbReference type="SMART" id="SM00823">
    <property type="entry name" value="PKS_PP"/>
    <property type="match status" value="5"/>
</dbReference>
<dbReference type="Pfam" id="PF02801">
    <property type="entry name" value="Ketoacyl-synt_C"/>
    <property type="match status" value="4"/>
</dbReference>
<dbReference type="InterPro" id="IPR029058">
    <property type="entry name" value="AB_hydrolase_fold"/>
</dbReference>
<evidence type="ECO:0000256" key="8">
    <source>
        <dbReference type="ARBA" id="ARBA00023268"/>
    </source>
</evidence>
<dbReference type="InterPro" id="IPR020807">
    <property type="entry name" value="PKS_DH"/>
</dbReference>
<dbReference type="Pfam" id="PF08659">
    <property type="entry name" value="KR"/>
    <property type="match status" value="3"/>
</dbReference>
<dbReference type="InterPro" id="IPR001031">
    <property type="entry name" value="Thioesterase"/>
</dbReference>
<dbReference type="CDD" id="cd02440">
    <property type="entry name" value="AdoMet_MTases"/>
    <property type="match status" value="1"/>
</dbReference>
<dbReference type="SMART" id="SM01294">
    <property type="entry name" value="PKS_PP_betabranch"/>
    <property type="match status" value="1"/>
</dbReference>
<dbReference type="InterPro" id="IPR013217">
    <property type="entry name" value="Methyltransf_12"/>
</dbReference>
<protein>
    <submittedName>
        <fullName evidence="15">Polyketide synthase</fullName>
    </submittedName>
</protein>
<dbReference type="SMART" id="SM00825">
    <property type="entry name" value="PKS_KS"/>
    <property type="match status" value="4"/>
</dbReference>
<feature type="domain" description="Carrier" evidence="12">
    <location>
        <begin position="5455"/>
        <end position="5532"/>
    </location>
</feature>
<dbReference type="PANTHER" id="PTHR43775">
    <property type="entry name" value="FATTY ACID SYNTHASE"/>
    <property type="match status" value="1"/>
</dbReference>
<dbReference type="PANTHER" id="PTHR43775:SF37">
    <property type="entry name" value="SI:DKEY-61P9.11"/>
    <property type="match status" value="1"/>
</dbReference>
<keyword evidence="8" id="KW-0511">Multifunctional enzyme</keyword>
<dbReference type="InterPro" id="IPR013968">
    <property type="entry name" value="PKS_KR"/>
</dbReference>
<reference evidence="15 16" key="1">
    <citation type="journal article" date="2007" name="Nat. Biotechnol.">
        <title>Complete genome sequence of the myxobacterium Sorangium cellulosum.</title>
        <authorList>
            <person name="Schneiker S."/>
            <person name="Perlova O."/>
            <person name="Kaiser O."/>
            <person name="Gerth K."/>
            <person name="Alici A."/>
            <person name="Altmeyer M.O."/>
            <person name="Bartels D."/>
            <person name="Bekel T."/>
            <person name="Beyer S."/>
            <person name="Bode E."/>
            <person name="Bode H.B."/>
            <person name="Bolten C.J."/>
            <person name="Choudhuri J.V."/>
            <person name="Doss S."/>
            <person name="Elnakady Y.A."/>
            <person name="Frank B."/>
            <person name="Gaigalat L."/>
            <person name="Goesmann A."/>
            <person name="Groeger C."/>
            <person name="Gross F."/>
            <person name="Jelsbak L."/>
            <person name="Jelsbak L."/>
            <person name="Kalinowski J."/>
            <person name="Kegler C."/>
            <person name="Knauber T."/>
            <person name="Konietzny S."/>
            <person name="Kopp M."/>
            <person name="Krause L."/>
            <person name="Krug D."/>
            <person name="Linke B."/>
            <person name="Mahmud T."/>
            <person name="Martinez-Arias R."/>
            <person name="McHardy A.C."/>
            <person name="Merai M."/>
            <person name="Meyer F."/>
            <person name="Mormann S."/>
            <person name="Munoz-Dorado J."/>
            <person name="Perez J."/>
            <person name="Pradella S."/>
            <person name="Rachid S."/>
            <person name="Raddatz G."/>
            <person name="Rosenau F."/>
            <person name="Rueckert C."/>
            <person name="Sasse F."/>
            <person name="Scharfe M."/>
            <person name="Schuster S.C."/>
            <person name="Suen G."/>
            <person name="Treuner-Lange A."/>
            <person name="Velicer G.J."/>
            <person name="Vorholter F.-J."/>
            <person name="Weissman K.J."/>
            <person name="Welch R.D."/>
            <person name="Wenzel S.C."/>
            <person name="Whitworth D.E."/>
            <person name="Wilhelm S."/>
            <person name="Wittmann C."/>
            <person name="Bloecker H."/>
            <person name="Puehler A."/>
            <person name="Mueller R."/>
        </authorList>
    </citation>
    <scope>NUCLEOTIDE SEQUENCE [LARGE SCALE GENOMIC DNA]</scope>
    <source>
        <strain evidence="16">So ce56</strain>
    </source>
</reference>
<feature type="domain" description="Ketosynthase family 3 (KS3)" evidence="13">
    <location>
        <begin position="1307"/>
        <end position="1726"/>
    </location>
</feature>
<dbReference type="Gene3D" id="3.10.129.10">
    <property type="entry name" value="Hotdog Thioesterase"/>
    <property type="match status" value="1"/>
</dbReference>
<dbReference type="Gene3D" id="3.30.70.3290">
    <property type="match status" value="1"/>
</dbReference>
<dbReference type="SUPFAM" id="SSF51735">
    <property type="entry name" value="NAD(P)-binding Rossmann-fold domains"/>
    <property type="match status" value="6"/>
</dbReference>
<dbReference type="InterPro" id="IPR014031">
    <property type="entry name" value="Ketoacyl_synth_C"/>
</dbReference>
<feature type="domain" description="Ketosynthase family 3 (KS3)" evidence="13">
    <location>
        <begin position="4824"/>
        <end position="5250"/>
    </location>
</feature>
<keyword evidence="4" id="KW-0963">Cytoplasm</keyword>
<name>A9EW83_SORC5</name>
<gene>
    <name evidence="15" type="primary">chiF</name>
    <name evidence="15" type="ordered locus">sce4133</name>
</gene>
<dbReference type="InterPro" id="IPR032821">
    <property type="entry name" value="PKS_assoc"/>
</dbReference>
<evidence type="ECO:0000256" key="10">
    <source>
        <dbReference type="PROSITE-ProRule" id="PRU01363"/>
    </source>
</evidence>
<dbReference type="Gene3D" id="3.10.129.110">
    <property type="entry name" value="Polyketide synthase dehydratase"/>
    <property type="match status" value="1"/>
</dbReference>
<dbReference type="InterPro" id="IPR050091">
    <property type="entry name" value="PKS_NRPS_Biosynth_Enz"/>
</dbReference>
<dbReference type="PROSITE" id="PS52019">
    <property type="entry name" value="PKS_MFAS_DH"/>
    <property type="match status" value="2"/>
</dbReference>
<dbReference type="HOGENOM" id="CLU_222897_0_0_7"/>
<evidence type="ECO:0000259" key="13">
    <source>
        <dbReference type="PROSITE" id="PS52004"/>
    </source>
</evidence>